<gene>
    <name evidence="1" type="ordered locus">Glov_2568</name>
</gene>
<dbReference type="AlphaFoldDB" id="B3E6D4"/>
<reference evidence="1 2" key="1">
    <citation type="submission" date="2008-05" db="EMBL/GenBank/DDBJ databases">
        <title>Complete sequence of chromosome of Geobacter lovleyi SZ.</title>
        <authorList>
            <consortium name="US DOE Joint Genome Institute"/>
            <person name="Lucas S."/>
            <person name="Copeland A."/>
            <person name="Lapidus A."/>
            <person name="Glavina del Rio T."/>
            <person name="Dalin E."/>
            <person name="Tice H."/>
            <person name="Bruce D."/>
            <person name="Goodwin L."/>
            <person name="Pitluck S."/>
            <person name="Chertkov O."/>
            <person name="Meincke L."/>
            <person name="Brettin T."/>
            <person name="Detter J.C."/>
            <person name="Han C."/>
            <person name="Tapia R."/>
            <person name="Kuske C.R."/>
            <person name="Schmutz J."/>
            <person name="Larimer F."/>
            <person name="Land M."/>
            <person name="Hauser L."/>
            <person name="Kyrpides N."/>
            <person name="Mikhailova N."/>
            <person name="Sung Y."/>
            <person name="Fletcher K.E."/>
            <person name="Ritalahti K.M."/>
            <person name="Loeffler F.E."/>
            <person name="Richardson P."/>
        </authorList>
    </citation>
    <scope>NUCLEOTIDE SEQUENCE [LARGE SCALE GENOMIC DNA]</scope>
    <source>
        <strain evidence="2">ATCC BAA-1151 / DSM 17278 / SZ</strain>
    </source>
</reference>
<dbReference type="OrthoDB" id="6371113at2"/>
<dbReference type="Proteomes" id="UP000002420">
    <property type="component" value="Chromosome"/>
</dbReference>
<name>B3E6D4_TRIL1</name>
<dbReference type="RefSeq" id="WP_012470613.1">
    <property type="nucleotide sequence ID" value="NC_010814.1"/>
</dbReference>
<dbReference type="HOGENOM" id="CLU_921014_0_0_7"/>
<evidence type="ECO:0000313" key="1">
    <source>
        <dbReference type="EMBL" id="ACD96281.1"/>
    </source>
</evidence>
<sequence>MSQRLLPIDVIPTELWQKQSELLRLPDQLKTAYCSKIESLGLIDIATLHVDEDGPAGGMSDQETKKHFARRFPASCGRVQLAVLDPKDELSSASDLIINSFAGGKVALLDVPCGAGAAFASVLSTIASLRRASCIPCNPLEVNIIGGDLSPFALGLACDLHNSLKDSLAEVSITSKFTAVDWNARDKQKTVELLRTWEQACVGVRARLAVTANFSDFLGHGSNFKDCKLHLEDIFRWANTPGARFVWFEPQTKSATTMFERLLELIAAMKLRILSHFPNPGPNGSPRLSQARLEHPFDSDRNFPVRLSVMLLRDNGDIL</sequence>
<dbReference type="eggNOG" id="COG2890">
    <property type="taxonomic scope" value="Bacteria"/>
</dbReference>
<accession>B3E6D4</accession>
<dbReference type="EMBL" id="CP001089">
    <property type="protein sequence ID" value="ACD96281.1"/>
    <property type="molecule type" value="Genomic_DNA"/>
</dbReference>
<proteinExistence type="predicted"/>
<keyword evidence="2" id="KW-1185">Reference proteome</keyword>
<dbReference type="KEGG" id="glo:Glov_2568"/>
<organism evidence="1 2">
    <name type="scientific">Trichlorobacter lovleyi (strain ATCC BAA-1151 / DSM 17278 / SZ)</name>
    <name type="common">Geobacter lovleyi</name>
    <dbReference type="NCBI Taxonomy" id="398767"/>
    <lineage>
        <taxon>Bacteria</taxon>
        <taxon>Pseudomonadati</taxon>
        <taxon>Thermodesulfobacteriota</taxon>
        <taxon>Desulfuromonadia</taxon>
        <taxon>Geobacterales</taxon>
        <taxon>Geobacteraceae</taxon>
        <taxon>Trichlorobacter</taxon>
    </lineage>
</organism>
<evidence type="ECO:0000313" key="2">
    <source>
        <dbReference type="Proteomes" id="UP000002420"/>
    </source>
</evidence>
<protein>
    <submittedName>
        <fullName evidence="1">Uncharacterized protein</fullName>
    </submittedName>
</protein>
<dbReference type="STRING" id="398767.Glov_2568"/>